<sequence length="116" mass="13225">MAGEDSGEELKILMSRKANEVFQRVRQNSEAMTTRTSTTAQASLPETGTEETKRETNQYTSGSIELGFVEDEKLIRHIQTNPPSVEPQSDIRTTIFMSTHVFHMKRLKLEKALRCH</sequence>
<evidence type="ECO:0000256" key="1">
    <source>
        <dbReference type="SAM" id="MobiDB-lite"/>
    </source>
</evidence>
<comment type="caution">
    <text evidence="2">The sequence shown here is derived from an EMBL/GenBank/DDBJ whole genome shotgun (WGS) entry which is preliminary data.</text>
</comment>
<dbReference type="EMBL" id="JARBJD010000808">
    <property type="protein sequence ID" value="KAK2939904.1"/>
    <property type="molecule type" value="Genomic_DNA"/>
</dbReference>
<reference evidence="2 3" key="1">
    <citation type="journal article" date="2022" name="bioRxiv">
        <title>Genomics of Preaxostyla Flagellates Illuminates Evolutionary Transitions and the Path Towards Mitochondrial Loss.</title>
        <authorList>
            <person name="Novak L.V.F."/>
            <person name="Treitli S.C."/>
            <person name="Pyrih J."/>
            <person name="Halakuc P."/>
            <person name="Pipaliya S.V."/>
            <person name="Vacek V."/>
            <person name="Brzon O."/>
            <person name="Soukal P."/>
            <person name="Eme L."/>
            <person name="Dacks J.B."/>
            <person name="Karnkowska A."/>
            <person name="Elias M."/>
            <person name="Hampl V."/>
        </authorList>
    </citation>
    <scope>NUCLEOTIDE SEQUENCE [LARGE SCALE GENOMIC DNA]</scope>
    <source>
        <strain evidence="2">NAU3</strain>
        <tissue evidence="2">Gut</tissue>
    </source>
</reference>
<protein>
    <submittedName>
        <fullName evidence="2">Uncharacterized protein</fullName>
    </submittedName>
</protein>
<evidence type="ECO:0000313" key="2">
    <source>
        <dbReference type="EMBL" id="KAK2939904.1"/>
    </source>
</evidence>
<proteinExistence type="predicted"/>
<keyword evidence="3" id="KW-1185">Reference proteome</keyword>
<accession>A0ABQ9WKA7</accession>
<feature type="compositionally biased region" description="Polar residues" evidence="1">
    <location>
        <begin position="27"/>
        <end position="46"/>
    </location>
</feature>
<feature type="region of interest" description="Disordered" evidence="1">
    <location>
        <begin position="27"/>
        <end position="57"/>
    </location>
</feature>
<dbReference type="Proteomes" id="UP001281761">
    <property type="component" value="Unassembled WGS sequence"/>
</dbReference>
<name>A0ABQ9WKA7_9EUKA</name>
<evidence type="ECO:0000313" key="3">
    <source>
        <dbReference type="Proteomes" id="UP001281761"/>
    </source>
</evidence>
<gene>
    <name evidence="2" type="ORF">BLNAU_25181</name>
</gene>
<organism evidence="2 3">
    <name type="scientific">Blattamonas nauphoetae</name>
    <dbReference type="NCBI Taxonomy" id="2049346"/>
    <lineage>
        <taxon>Eukaryota</taxon>
        <taxon>Metamonada</taxon>
        <taxon>Preaxostyla</taxon>
        <taxon>Oxymonadida</taxon>
        <taxon>Blattamonas</taxon>
    </lineage>
</organism>